<comment type="caution">
    <text evidence="3">The sequence shown here is derived from an EMBL/GenBank/DDBJ whole genome shotgun (WGS) entry which is preliminary data.</text>
</comment>
<evidence type="ECO:0000256" key="1">
    <source>
        <dbReference type="SAM" id="Coils"/>
    </source>
</evidence>
<sequence length="229" mass="24972">MNVLKLRKRKAPDTPLEIDRKRRAPLEPISELQLATNFPATPNRHPFLRPPHSPHKHIPSVLCTPASARTLPAWASSSSSQGGDDDDYNADGEGHVRSSPSSGTPSHLQTGHCGMTEPNSPDSDTVSVVHSTPRSPSSQLSFLLRALPAETAEAIAAAVVDRDRQAEEVERDRLSALSRMVGRLEAENEALGARVKDLEEENENLAAKMSGKSDKIANLRGVLRKFVRR</sequence>
<organism evidence="3 4">
    <name type="scientific">Apiotrichum porosum</name>
    <dbReference type="NCBI Taxonomy" id="105984"/>
    <lineage>
        <taxon>Eukaryota</taxon>
        <taxon>Fungi</taxon>
        <taxon>Dikarya</taxon>
        <taxon>Basidiomycota</taxon>
        <taxon>Agaricomycotina</taxon>
        <taxon>Tremellomycetes</taxon>
        <taxon>Trichosporonales</taxon>
        <taxon>Trichosporonaceae</taxon>
        <taxon>Apiotrichum</taxon>
    </lineage>
</organism>
<reference evidence="3 4" key="1">
    <citation type="submission" date="2018-11" db="EMBL/GenBank/DDBJ databases">
        <title>Genome sequence of Apiotrichum porosum DSM 27194.</title>
        <authorList>
            <person name="Aliyu H."/>
            <person name="Gorte O."/>
            <person name="Ochsenreither K."/>
        </authorList>
    </citation>
    <scope>NUCLEOTIDE SEQUENCE [LARGE SCALE GENOMIC DNA]</scope>
    <source>
        <strain evidence="3 4">DSM 27194</strain>
    </source>
</reference>
<feature type="region of interest" description="Disordered" evidence="2">
    <location>
        <begin position="1"/>
        <end position="137"/>
    </location>
</feature>
<gene>
    <name evidence="3" type="ORF">EHS24_006994</name>
</gene>
<dbReference type="Proteomes" id="UP000279236">
    <property type="component" value="Unassembled WGS sequence"/>
</dbReference>
<feature type="compositionally biased region" description="Basic residues" evidence="2">
    <location>
        <begin position="1"/>
        <end position="10"/>
    </location>
</feature>
<evidence type="ECO:0000256" key="2">
    <source>
        <dbReference type="SAM" id="MobiDB-lite"/>
    </source>
</evidence>
<dbReference type="EMBL" id="RSCE01000004">
    <property type="protein sequence ID" value="RSH83318.1"/>
    <property type="molecule type" value="Genomic_DNA"/>
</dbReference>
<evidence type="ECO:0000313" key="4">
    <source>
        <dbReference type="Proteomes" id="UP000279236"/>
    </source>
</evidence>
<feature type="compositionally biased region" description="Polar residues" evidence="2">
    <location>
        <begin position="98"/>
        <end position="109"/>
    </location>
</feature>
<protein>
    <submittedName>
        <fullName evidence="3">Uncharacterized protein</fullName>
    </submittedName>
</protein>
<keyword evidence="1" id="KW-0175">Coiled coil</keyword>
<dbReference type="RefSeq" id="XP_028477270.1">
    <property type="nucleotide sequence ID" value="XM_028622378.1"/>
</dbReference>
<proteinExistence type="predicted"/>
<keyword evidence="4" id="KW-1185">Reference proteome</keyword>
<dbReference type="AlphaFoldDB" id="A0A427XWR5"/>
<feature type="compositionally biased region" description="Polar residues" evidence="2">
    <location>
        <begin position="117"/>
        <end position="137"/>
    </location>
</feature>
<dbReference type="GeneID" id="39591537"/>
<evidence type="ECO:0000313" key="3">
    <source>
        <dbReference type="EMBL" id="RSH83318.1"/>
    </source>
</evidence>
<accession>A0A427XWR5</accession>
<name>A0A427XWR5_9TREE</name>
<feature type="coiled-coil region" evidence="1">
    <location>
        <begin position="181"/>
        <end position="215"/>
    </location>
</feature>